<evidence type="ECO:0000256" key="2">
    <source>
        <dbReference type="ARBA" id="ARBA00022448"/>
    </source>
</evidence>
<dbReference type="InterPro" id="IPR028055">
    <property type="entry name" value="YidC/Oxa/ALB_C"/>
</dbReference>
<evidence type="ECO:0000256" key="3">
    <source>
        <dbReference type="ARBA" id="ARBA00022475"/>
    </source>
</evidence>
<evidence type="ECO:0000259" key="11">
    <source>
        <dbReference type="Pfam" id="PF02096"/>
    </source>
</evidence>
<comment type="caution">
    <text evidence="12">The sequence shown here is derived from an EMBL/GenBank/DDBJ whole genome shotgun (WGS) entry which is preliminary data.</text>
</comment>
<reference evidence="12 13" key="1">
    <citation type="journal article" date="2016" name="Nat. Commun.">
        <title>Thousands of microbial genomes shed light on interconnected biogeochemical processes in an aquifer system.</title>
        <authorList>
            <person name="Anantharaman K."/>
            <person name="Brown C.T."/>
            <person name="Hug L.A."/>
            <person name="Sharon I."/>
            <person name="Castelle C.J."/>
            <person name="Probst A.J."/>
            <person name="Thomas B.C."/>
            <person name="Singh A."/>
            <person name="Wilkins M.J."/>
            <person name="Karaoz U."/>
            <person name="Brodie E.L."/>
            <person name="Williams K.H."/>
            <person name="Hubbard S.S."/>
            <person name="Banfield J.F."/>
        </authorList>
    </citation>
    <scope>NUCLEOTIDE SEQUENCE [LARGE SCALE GENOMIC DNA]</scope>
</reference>
<feature type="domain" description="Membrane insertase YidC/Oxa/ALB C-terminal" evidence="11">
    <location>
        <begin position="33"/>
        <end position="233"/>
    </location>
</feature>
<accession>A0A1G2HTA7</accession>
<feature type="transmembrane region" description="Helical" evidence="10">
    <location>
        <begin position="144"/>
        <end position="168"/>
    </location>
</feature>
<evidence type="ECO:0000313" key="13">
    <source>
        <dbReference type="Proteomes" id="UP000179183"/>
    </source>
</evidence>
<feature type="transmembrane region" description="Helical" evidence="10">
    <location>
        <begin position="33"/>
        <end position="51"/>
    </location>
</feature>
<feature type="transmembrane region" description="Helical" evidence="10">
    <location>
        <begin position="7"/>
        <end position="27"/>
    </location>
</feature>
<keyword evidence="3" id="KW-1003">Cell membrane</keyword>
<evidence type="ECO:0000256" key="6">
    <source>
        <dbReference type="ARBA" id="ARBA00022989"/>
    </source>
</evidence>
<evidence type="ECO:0000256" key="1">
    <source>
        <dbReference type="ARBA" id="ARBA00004651"/>
    </source>
</evidence>
<dbReference type="Proteomes" id="UP000179183">
    <property type="component" value="Unassembled WGS sequence"/>
</dbReference>
<evidence type="ECO:0000256" key="10">
    <source>
        <dbReference type="SAM" id="Phobius"/>
    </source>
</evidence>
<dbReference type="InterPro" id="IPR047196">
    <property type="entry name" value="YidC_ALB_C"/>
</dbReference>
<dbReference type="GO" id="GO:0005886">
    <property type="term" value="C:plasma membrane"/>
    <property type="evidence" value="ECO:0007669"/>
    <property type="project" value="UniProtKB-SubCell"/>
</dbReference>
<dbReference type="InterPro" id="IPR001708">
    <property type="entry name" value="YidC/ALB3/OXA1/COX18"/>
</dbReference>
<dbReference type="GO" id="GO:0032977">
    <property type="term" value="F:membrane insertase activity"/>
    <property type="evidence" value="ECO:0007669"/>
    <property type="project" value="InterPro"/>
</dbReference>
<evidence type="ECO:0000256" key="5">
    <source>
        <dbReference type="ARBA" id="ARBA00022927"/>
    </source>
</evidence>
<dbReference type="EMBL" id="MHOQ01000037">
    <property type="protein sequence ID" value="OGZ65764.1"/>
    <property type="molecule type" value="Genomic_DNA"/>
</dbReference>
<evidence type="ECO:0000256" key="8">
    <source>
        <dbReference type="ARBA" id="ARBA00023186"/>
    </source>
</evidence>
<proteinExistence type="inferred from homology"/>
<evidence type="ECO:0000256" key="9">
    <source>
        <dbReference type="RuleBase" id="RU003945"/>
    </source>
</evidence>
<keyword evidence="5" id="KW-0653">Protein transport</keyword>
<sequence length="242" mass="27849">MFGFLVDVFNILLYQPLFNALVLIYNYLPGHDFGIAIILLTIIIRVIIYPLSVKSLNSQKNLQKLQPQLQEIQKKYKNDKEKQARETLELYRKEKINPFSGLFLALIQLPILIALYSVFNNGLKSIELNNLYSFVSNPVNINPIFLGAINLSLPNLFFAFLAGIVQFFQTKMIMPKLDKNQAKENQMTAMMQKQMVYFFPFITVIILLKLPSALGLYWIASGLFSIAQQYFILKDKPNKPSL</sequence>
<dbReference type="PANTHER" id="PTHR12428">
    <property type="entry name" value="OXA1"/>
    <property type="match status" value="1"/>
</dbReference>
<comment type="similarity">
    <text evidence="9">Belongs to the OXA1/ALB3/YidC family.</text>
</comment>
<keyword evidence="8" id="KW-0143">Chaperone</keyword>
<dbReference type="NCBIfam" id="TIGR03592">
    <property type="entry name" value="yidC_oxa1_cterm"/>
    <property type="match status" value="1"/>
</dbReference>
<dbReference type="GO" id="GO:0051205">
    <property type="term" value="P:protein insertion into membrane"/>
    <property type="evidence" value="ECO:0007669"/>
    <property type="project" value="TreeGrafter"/>
</dbReference>
<keyword evidence="6 10" id="KW-1133">Transmembrane helix</keyword>
<feature type="transmembrane region" description="Helical" evidence="10">
    <location>
        <begin position="189"/>
        <end position="208"/>
    </location>
</feature>
<keyword evidence="2" id="KW-0813">Transport</keyword>
<name>A0A1G2HTA7_9BACT</name>
<dbReference type="PANTHER" id="PTHR12428:SF65">
    <property type="entry name" value="CYTOCHROME C OXIDASE ASSEMBLY PROTEIN COX18, MITOCHONDRIAL"/>
    <property type="match status" value="1"/>
</dbReference>
<protein>
    <recommendedName>
        <fullName evidence="11">Membrane insertase YidC/Oxa/ALB C-terminal domain-containing protein</fullName>
    </recommendedName>
</protein>
<keyword evidence="4 9" id="KW-0812">Transmembrane</keyword>
<dbReference type="GO" id="GO:0015031">
    <property type="term" value="P:protein transport"/>
    <property type="evidence" value="ECO:0007669"/>
    <property type="project" value="UniProtKB-KW"/>
</dbReference>
<comment type="subcellular location">
    <subcellularLocation>
        <location evidence="1">Cell membrane</location>
        <topology evidence="1">Multi-pass membrane protein</topology>
    </subcellularLocation>
    <subcellularLocation>
        <location evidence="9">Membrane</location>
        <topology evidence="9">Multi-pass membrane protein</topology>
    </subcellularLocation>
</comment>
<dbReference type="Pfam" id="PF02096">
    <property type="entry name" value="60KD_IMP"/>
    <property type="match status" value="1"/>
</dbReference>
<gene>
    <name evidence="12" type="ORF">A3D34_02290</name>
</gene>
<evidence type="ECO:0000256" key="4">
    <source>
        <dbReference type="ARBA" id="ARBA00022692"/>
    </source>
</evidence>
<dbReference type="CDD" id="cd20070">
    <property type="entry name" value="5TM_YidC_Alb3"/>
    <property type="match status" value="1"/>
</dbReference>
<keyword evidence="7 10" id="KW-0472">Membrane</keyword>
<dbReference type="AlphaFoldDB" id="A0A1G2HTA7"/>
<evidence type="ECO:0000256" key="7">
    <source>
        <dbReference type="ARBA" id="ARBA00023136"/>
    </source>
</evidence>
<evidence type="ECO:0000313" key="12">
    <source>
        <dbReference type="EMBL" id="OGZ65764.1"/>
    </source>
</evidence>
<organism evidence="12 13">
    <name type="scientific">Candidatus Staskawiczbacteria bacterium RIFCSPHIGHO2_02_FULL_33_16</name>
    <dbReference type="NCBI Taxonomy" id="1802204"/>
    <lineage>
        <taxon>Bacteria</taxon>
        <taxon>Candidatus Staskawicziibacteriota</taxon>
    </lineage>
</organism>
<feature type="transmembrane region" description="Helical" evidence="10">
    <location>
        <begin position="99"/>
        <end position="119"/>
    </location>
</feature>